<proteinExistence type="predicted"/>
<sequence>DDFDDSGLQYDSAESIMNYELSAQLHDDDYLREASPKPELLFQNSLAMLSQKENNNLFR</sequence>
<organism evidence="1 2">
    <name type="scientific">Racocetra persica</name>
    <dbReference type="NCBI Taxonomy" id="160502"/>
    <lineage>
        <taxon>Eukaryota</taxon>
        <taxon>Fungi</taxon>
        <taxon>Fungi incertae sedis</taxon>
        <taxon>Mucoromycota</taxon>
        <taxon>Glomeromycotina</taxon>
        <taxon>Glomeromycetes</taxon>
        <taxon>Diversisporales</taxon>
        <taxon>Gigasporaceae</taxon>
        <taxon>Racocetra</taxon>
    </lineage>
</organism>
<dbReference type="EMBL" id="CAJVQC010034342">
    <property type="protein sequence ID" value="CAG8756139.1"/>
    <property type="molecule type" value="Genomic_DNA"/>
</dbReference>
<reference evidence="1" key="1">
    <citation type="submission" date="2021-06" db="EMBL/GenBank/DDBJ databases">
        <authorList>
            <person name="Kallberg Y."/>
            <person name="Tangrot J."/>
            <person name="Rosling A."/>
        </authorList>
    </citation>
    <scope>NUCLEOTIDE SEQUENCE</scope>
    <source>
        <strain evidence="1">MA461A</strain>
    </source>
</reference>
<dbReference type="Proteomes" id="UP000789920">
    <property type="component" value="Unassembled WGS sequence"/>
</dbReference>
<comment type="caution">
    <text evidence="1">The sequence shown here is derived from an EMBL/GenBank/DDBJ whole genome shotgun (WGS) entry which is preliminary data.</text>
</comment>
<protein>
    <submittedName>
        <fullName evidence="1">335_t:CDS:1</fullName>
    </submittedName>
</protein>
<gene>
    <name evidence="1" type="ORF">RPERSI_LOCUS14702</name>
</gene>
<keyword evidence="2" id="KW-1185">Reference proteome</keyword>
<evidence type="ECO:0000313" key="2">
    <source>
        <dbReference type="Proteomes" id="UP000789920"/>
    </source>
</evidence>
<name>A0ACA9QKF7_9GLOM</name>
<accession>A0ACA9QKF7</accession>
<feature type="non-terminal residue" evidence="1">
    <location>
        <position position="1"/>
    </location>
</feature>
<feature type="non-terminal residue" evidence="1">
    <location>
        <position position="59"/>
    </location>
</feature>
<evidence type="ECO:0000313" key="1">
    <source>
        <dbReference type="EMBL" id="CAG8756139.1"/>
    </source>
</evidence>